<dbReference type="Proteomes" id="UP000034803">
    <property type="component" value="Unassembled WGS sequence"/>
</dbReference>
<keyword evidence="7" id="KW-0068">Autocatalytic cleavage</keyword>
<dbReference type="InterPro" id="IPR000565">
    <property type="entry name" value="Topo_IIA_B"/>
</dbReference>
<keyword evidence="5" id="KW-0479">Metal-binding</keyword>
<accession>A0A0G0AY40</accession>
<dbReference type="PRINTS" id="PR00418">
    <property type="entry name" value="TPI2FAMILY"/>
</dbReference>
<dbReference type="SUPFAM" id="SSF55874">
    <property type="entry name" value="ATPase domain of HSP90 chaperone/DNA topoisomerase II/histidine kinase"/>
    <property type="match status" value="1"/>
</dbReference>
<dbReference type="InterPro" id="IPR006171">
    <property type="entry name" value="TOPRIM_dom"/>
</dbReference>
<dbReference type="Pfam" id="PF02518">
    <property type="entry name" value="HATPase_c"/>
    <property type="match status" value="1"/>
</dbReference>
<dbReference type="AlphaFoldDB" id="A0A0G0AY40"/>
<dbReference type="Gene3D" id="3.30.565.10">
    <property type="entry name" value="Histidine kinase-like ATPase, C-terminal domain"/>
    <property type="match status" value="1"/>
</dbReference>
<dbReference type="SMART" id="SM00306">
    <property type="entry name" value="HintN"/>
    <property type="match status" value="1"/>
</dbReference>
<name>A0A0G0AY40_9BACT</name>
<keyword evidence="9" id="KW-0460">Magnesium</keyword>
<protein>
    <recommendedName>
        <fullName evidence="4">DNA topoisomerase (ATP-hydrolyzing)</fullName>
        <ecNumber evidence="4">5.6.2.2</ecNumber>
    </recommendedName>
</protein>
<dbReference type="PANTHER" id="PTHR45866">
    <property type="entry name" value="DNA GYRASE/TOPOISOMERASE SUBUNIT B"/>
    <property type="match status" value="1"/>
</dbReference>
<comment type="similarity">
    <text evidence="3">Belongs to the type II topoisomerase GyrB family.</text>
</comment>
<evidence type="ECO:0000256" key="6">
    <source>
        <dbReference type="ARBA" id="ARBA00022741"/>
    </source>
</evidence>
<dbReference type="CDD" id="cd16928">
    <property type="entry name" value="HATPase_GyrB-like"/>
    <property type="match status" value="1"/>
</dbReference>
<dbReference type="Gene3D" id="2.170.16.10">
    <property type="entry name" value="Hedgehog/Intein (Hint) domain"/>
    <property type="match status" value="1"/>
</dbReference>
<dbReference type="Pfam" id="PF00204">
    <property type="entry name" value="DNA_gyraseB"/>
    <property type="match status" value="1"/>
</dbReference>
<dbReference type="InterPro" id="IPR013506">
    <property type="entry name" value="Topo_IIA_bsu_dom2"/>
</dbReference>
<keyword evidence="6" id="KW-0547">Nucleotide-binding</keyword>
<dbReference type="InterPro" id="IPR036890">
    <property type="entry name" value="HATPase_C_sf"/>
</dbReference>
<evidence type="ECO:0000313" key="16">
    <source>
        <dbReference type="Proteomes" id="UP000034803"/>
    </source>
</evidence>
<dbReference type="CDD" id="cd00822">
    <property type="entry name" value="TopoII_Trans_DNA_gyrase"/>
    <property type="match status" value="1"/>
</dbReference>
<dbReference type="InterPro" id="IPR003586">
    <property type="entry name" value="Hint_dom_C"/>
</dbReference>
<evidence type="ECO:0000256" key="10">
    <source>
        <dbReference type="ARBA" id="ARBA00023000"/>
    </source>
</evidence>
<keyword evidence="10" id="KW-0651">Protein splicing</keyword>
<evidence type="ECO:0000313" key="15">
    <source>
        <dbReference type="EMBL" id="KKP31480.1"/>
    </source>
</evidence>
<dbReference type="Gene3D" id="3.40.50.670">
    <property type="match status" value="2"/>
</dbReference>
<dbReference type="InterPro" id="IPR013760">
    <property type="entry name" value="Topo_IIA-like_dom_sf"/>
</dbReference>
<dbReference type="GO" id="GO:0003677">
    <property type="term" value="F:DNA binding"/>
    <property type="evidence" value="ECO:0007669"/>
    <property type="project" value="UniProtKB-KW"/>
</dbReference>
<dbReference type="SUPFAM" id="SSF54211">
    <property type="entry name" value="Ribosomal protein S5 domain 2-like"/>
    <property type="match status" value="1"/>
</dbReference>
<dbReference type="InterPro" id="IPR020568">
    <property type="entry name" value="Ribosomal_Su5_D2-typ_SF"/>
</dbReference>
<evidence type="ECO:0000256" key="4">
    <source>
        <dbReference type="ARBA" id="ARBA00012895"/>
    </source>
</evidence>
<evidence type="ECO:0000256" key="7">
    <source>
        <dbReference type="ARBA" id="ARBA00022813"/>
    </source>
</evidence>
<comment type="caution">
    <text evidence="15">The sequence shown here is derived from an EMBL/GenBank/DDBJ whole genome shotgun (WGS) entry which is preliminary data.</text>
</comment>
<evidence type="ECO:0000259" key="14">
    <source>
        <dbReference type="PROSITE" id="PS50880"/>
    </source>
</evidence>
<dbReference type="InterPro" id="IPR013759">
    <property type="entry name" value="Topo_IIA_B_C"/>
</dbReference>
<keyword evidence="12" id="KW-0238">DNA-binding</keyword>
<dbReference type="InterPro" id="IPR001241">
    <property type="entry name" value="Topo_IIA"/>
</dbReference>
<evidence type="ECO:0000256" key="8">
    <source>
        <dbReference type="ARBA" id="ARBA00022840"/>
    </source>
</evidence>
<dbReference type="InterPro" id="IPR006141">
    <property type="entry name" value="Intein_N"/>
</dbReference>
<evidence type="ECO:0000256" key="12">
    <source>
        <dbReference type="ARBA" id="ARBA00023125"/>
    </source>
</evidence>
<dbReference type="InterPro" id="IPR002288">
    <property type="entry name" value="DNA_gyrase_B_C"/>
</dbReference>
<dbReference type="GO" id="GO:0006265">
    <property type="term" value="P:DNA topological change"/>
    <property type="evidence" value="ECO:0007669"/>
    <property type="project" value="InterPro"/>
</dbReference>
<dbReference type="InterPro" id="IPR030934">
    <property type="entry name" value="Intein_C"/>
</dbReference>
<comment type="catalytic activity">
    <reaction evidence="1">
        <text>ATP-dependent breakage, passage and rejoining of double-stranded DNA.</text>
        <dbReference type="EC" id="5.6.2.2"/>
    </reaction>
</comment>
<dbReference type="InterPro" id="IPR018522">
    <property type="entry name" value="TopoIIA_CS"/>
</dbReference>
<gene>
    <name evidence="15" type="ORF">UR21_C0009G0061</name>
</gene>
<comment type="cofactor">
    <cofactor evidence="2">
        <name>Mg(2+)</name>
        <dbReference type="ChEBI" id="CHEBI:18420"/>
    </cofactor>
</comment>
<organism evidence="15 16">
    <name type="scientific">Candidatus Woesebacteria bacterium GW2011_GWC2_31_9</name>
    <dbReference type="NCBI Taxonomy" id="1618586"/>
    <lineage>
        <taxon>Bacteria</taxon>
        <taxon>Candidatus Woeseibacteriota</taxon>
    </lineage>
</organism>
<sequence length="1080" mass="123791">MAKTQDYNAEQIQVLEGLEPVRKRPGMYIGSTDSRGLHECLREIVDNSVDESFAGTATNVWVEIAKDGSATIKDNGRGIPVDKHKSGVSALELTMTKLHAGGKFGGGAYKVSGGLHGVGASVVNALSLYFRVVVLRDGKIYYQEYKKGVPVKPVGLANPKQIEDWGLKLKDSKSGTITTFIPDKAIFGDIAFEKNKIKALLKDRAYLVAKLGFNFKDYRDNDEASYYFEGGIKSLVTHSNRGKNTLSDAIYMNKDDGNINCEVAIQYTDGFNENVKGFVNGIYTTDGGTHVTGFRTSLTRSITEYVKKQTNGKNGKDDVILTGDDLKEGLTAVVYIKMPSESLQFESQTKAKLNNPEVQGYVAVCVKEGLDTYFEEHPQDAKRIIEKVSLAAKARLAARAAKDAVLRKGALDGASLPGKLADCQSRDAEVSELYIVEGDSAGGCFSGNTNVALVDGKDITFKKLVEEYNNGKDNYCYTISNTGSIEIAKIKNPRLTKKNSNVIKIILDNNEKIVCTPDHLFMLRDGKYKRAINLKSTDSLMPLRRQLSKLGQRITIKDYEMYYDPKELRWLFTHVLSDNYNLKNKIYKIGNETHRHHIDFNKKNNNPNNLIRLSKEEHLRYHSEHAYRTLQRKDVLEKLAKLRKTKEYRDKISKTMLQPEMRKLLSLRAKKQWQNEVYKKYMTKKFIEFYNTNEKYRKENNKKLNKAQKEYWSNPINRSKQSEKVTRFFNTHPKHKELLSLKSKNQWTDENLLVWRRAKTKEQWTDEFRNKRKEAYNKTYLTKGLKTLNQIYKDHGMIDIAKYQERREATNDKLLMKYQTLLSRFFDNNEKNLKSAVINFNHRIKKITHLKSKIDVYDLEVENTHNFALSSGIFVHNSAKMGRDRKFQAILPLGGKILNTERAHLDKIVKFEEIKDLIIALGAGIGESLNYDKVGYHRVIIMTDADVDGEHIKTLLLTFFYRHMPDIINRGYLYIAQPPLYKITTGKQFQYAFNDEEKDKIMKDVVKDKKFSISRYKGLGEMNPTQLWETTMDPETRTLKQITIESHEETGKMFEMLMGEEVPPRKKFIQTHAKLATLDV</sequence>
<dbReference type="InterPro" id="IPR036844">
    <property type="entry name" value="Hint_dom_sf"/>
</dbReference>
<dbReference type="Gene3D" id="3.30.230.10">
    <property type="match status" value="1"/>
</dbReference>
<dbReference type="SMART" id="SM00305">
    <property type="entry name" value="HintC"/>
    <property type="match status" value="1"/>
</dbReference>
<reference evidence="15 16" key="1">
    <citation type="journal article" date="2015" name="Nature">
        <title>rRNA introns, odd ribosomes, and small enigmatic genomes across a large radiation of phyla.</title>
        <authorList>
            <person name="Brown C.T."/>
            <person name="Hug L.A."/>
            <person name="Thomas B.C."/>
            <person name="Sharon I."/>
            <person name="Castelle C.J."/>
            <person name="Singh A."/>
            <person name="Wilkins M.J."/>
            <person name="Williams K.H."/>
            <person name="Banfield J.F."/>
        </authorList>
    </citation>
    <scope>NUCLEOTIDE SEQUENCE [LARGE SCALE GENOMIC DNA]</scope>
</reference>
<dbReference type="InterPro" id="IPR014721">
    <property type="entry name" value="Ribsml_uS5_D2-typ_fold_subgr"/>
</dbReference>
<evidence type="ECO:0000256" key="3">
    <source>
        <dbReference type="ARBA" id="ARBA00010708"/>
    </source>
</evidence>
<keyword evidence="11" id="KW-0799">Topoisomerase</keyword>
<dbReference type="GO" id="GO:0046872">
    <property type="term" value="F:metal ion binding"/>
    <property type="evidence" value="ECO:0007669"/>
    <property type="project" value="UniProtKB-KW"/>
</dbReference>
<keyword evidence="8" id="KW-0067">ATP-binding</keyword>
<dbReference type="Pfam" id="PF00986">
    <property type="entry name" value="DNA_gyraseB_C"/>
    <property type="match status" value="1"/>
</dbReference>
<dbReference type="PRINTS" id="PR01159">
    <property type="entry name" value="DNAGYRASEB"/>
</dbReference>
<feature type="domain" description="Toprim" evidence="14">
    <location>
        <begin position="906"/>
        <end position="979"/>
    </location>
</feature>
<dbReference type="PATRIC" id="fig|1618586.3.peg.566"/>
<dbReference type="GO" id="GO:0005524">
    <property type="term" value="F:ATP binding"/>
    <property type="evidence" value="ECO:0007669"/>
    <property type="project" value="UniProtKB-KW"/>
</dbReference>
<proteinExistence type="inferred from homology"/>
<keyword evidence="13" id="KW-0413">Isomerase</keyword>
<dbReference type="NCBIfam" id="TIGR01445">
    <property type="entry name" value="intein_Nterm"/>
    <property type="match status" value="1"/>
</dbReference>
<dbReference type="NCBIfam" id="TIGR01443">
    <property type="entry name" value="intein_Cterm"/>
    <property type="match status" value="1"/>
</dbReference>
<dbReference type="CDD" id="cd00081">
    <property type="entry name" value="Hint"/>
    <property type="match status" value="2"/>
</dbReference>
<dbReference type="GO" id="GO:0003918">
    <property type="term" value="F:DNA topoisomerase type II (double strand cut, ATP-hydrolyzing) activity"/>
    <property type="evidence" value="ECO:0007669"/>
    <property type="project" value="UniProtKB-EC"/>
</dbReference>
<dbReference type="PROSITE" id="PS00177">
    <property type="entry name" value="TOPOISOMERASE_II"/>
    <property type="match status" value="1"/>
</dbReference>
<dbReference type="InterPro" id="IPR006142">
    <property type="entry name" value="INTEIN"/>
</dbReference>
<dbReference type="PROSITE" id="PS50817">
    <property type="entry name" value="INTEIN_N_TER"/>
    <property type="match status" value="1"/>
</dbReference>
<evidence type="ECO:0000256" key="11">
    <source>
        <dbReference type="ARBA" id="ARBA00023029"/>
    </source>
</evidence>
<dbReference type="PANTHER" id="PTHR45866:SF1">
    <property type="entry name" value="DNA GYRASE SUBUNIT B, MITOCHONDRIAL"/>
    <property type="match status" value="1"/>
</dbReference>
<evidence type="ECO:0000256" key="2">
    <source>
        <dbReference type="ARBA" id="ARBA00001946"/>
    </source>
</evidence>
<dbReference type="EMBL" id="LBOI01000009">
    <property type="protein sequence ID" value="KKP31480.1"/>
    <property type="molecule type" value="Genomic_DNA"/>
</dbReference>
<dbReference type="SMART" id="SM00387">
    <property type="entry name" value="HATPase_c"/>
    <property type="match status" value="1"/>
</dbReference>
<dbReference type="GO" id="GO:0016539">
    <property type="term" value="P:intein-mediated protein splicing"/>
    <property type="evidence" value="ECO:0007669"/>
    <property type="project" value="InterPro"/>
</dbReference>
<dbReference type="PRINTS" id="PR00379">
    <property type="entry name" value="INTEIN"/>
</dbReference>
<evidence type="ECO:0000256" key="9">
    <source>
        <dbReference type="ARBA" id="ARBA00022842"/>
    </source>
</evidence>
<dbReference type="SUPFAM" id="SSF51294">
    <property type="entry name" value="Hedgehog/intein (Hint) domain"/>
    <property type="match status" value="1"/>
</dbReference>
<dbReference type="InterPro" id="IPR003594">
    <property type="entry name" value="HATPase_dom"/>
</dbReference>
<dbReference type="PROSITE" id="PS50818">
    <property type="entry name" value="INTEIN_C_TER"/>
    <property type="match status" value="1"/>
</dbReference>
<dbReference type="SMART" id="SM00433">
    <property type="entry name" value="TOP2c"/>
    <property type="match status" value="1"/>
</dbReference>
<dbReference type="PROSITE" id="PS50880">
    <property type="entry name" value="TOPRIM"/>
    <property type="match status" value="1"/>
</dbReference>
<evidence type="ECO:0000256" key="1">
    <source>
        <dbReference type="ARBA" id="ARBA00000185"/>
    </source>
</evidence>
<evidence type="ECO:0000256" key="5">
    <source>
        <dbReference type="ARBA" id="ARBA00022723"/>
    </source>
</evidence>
<dbReference type="Pfam" id="PF01751">
    <property type="entry name" value="Toprim"/>
    <property type="match status" value="1"/>
</dbReference>
<dbReference type="InterPro" id="IPR003587">
    <property type="entry name" value="Hint_dom_N"/>
</dbReference>
<evidence type="ECO:0000256" key="13">
    <source>
        <dbReference type="ARBA" id="ARBA00023235"/>
    </source>
</evidence>
<dbReference type="EC" id="5.6.2.2" evidence="4"/>
<dbReference type="Pfam" id="PF14890">
    <property type="entry name" value="Intein_splicing"/>
    <property type="match status" value="1"/>
</dbReference>
<dbReference type="SUPFAM" id="SSF56719">
    <property type="entry name" value="Type II DNA topoisomerase"/>
    <property type="match status" value="2"/>
</dbReference>